<keyword evidence="1" id="KW-1133">Transmembrane helix</keyword>
<dbReference type="OrthoDB" id="3684975at2"/>
<sequence>MNNYPAHERPGDFVASKTILIRRHADAYAETIDEFLRGHGSADEYQLLDDLNHRVEQFLADYVPPSTRRIGDSLVFTPLYRDADPDVLDNAGREFSSETVLTALFAAEVEFRGPLSLSRTQSTLLADVYEELGELLSAHRLPAHAALAYRQAYRLHTITENPRGQDRCGLRMARARTRARTPRWRRIPGVASDLLCGYGYRPFLLLAWIAVEIAVFVLVFYLTGGEIDFDTALRVCLVNFLDPTTPDDTEAMTAVGHYTLIVESYAGIVSTSVFFALLVRQLFRL</sequence>
<name>A0A1J0VWQ8_9NOCA</name>
<feature type="transmembrane region" description="Helical" evidence="1">
    <location>
        <begin position="203"/>
        <end position="223"/>
    </location>
</feature>
<feature type="transmembrane region" description="Helical" evidence="1">
    <location>
        <begin position="258"/>
        <end position="279"/>
    </location>
</feature>
<organism evidence="2 3">
    <name type="scientific">Nocardia mangyaensis</name>
    <dbReference type="NCBI Taxonomy" id="2213200"/>
    <lineage>
        <taxon>Bacteria</taxon>
        <taxon>Bacillati</taxon>
        <taxon>Actinomycetota</taxon>
        <taxon>Actinomycetes</taxon>
        <taxon>Mycobacteriales</taxon>
        <taxon>Nocardiaceae</taxon>
        <taxon>Nocardia</taxon>
    </lineage>
</organism>
<keyword evidence="3" id="KW-1185">Reference proteome</keyword>
<reference evidence="2" key="1">
    <citation type="submission" date="2016-11" db="EMBL/GenBank/DDBJ databases">
        <authorList>
            <person name="Jaros S."/>
            <person name="Januszkiewicz K."/>
            <person name="Wedrychowicz H."/>
        </authorList>
    </citation>
    <scope>NUCLEOTIDE SEQUENCE [LARGE SCALE GENOMIC DNA]</scope>
    <source>
        <strain evidence="2">Y48</strain>
    </source>
</reference>
<keyword evidence="1" id="KW-0472">Membrane</keyword>
<keyword evidence="1" id="KW-0812">Transmembrane</keyword>
<evidence type="ECO:0000256" key="1">
    <source>
        <dbReference type="SAM" id="Phobius"/>
    </source>
</evidence>
<dbReference type="Proteomes" id="UP000183810">
    <property type="component" value="Chromosome"/>
</dbReference>
<protein>
    <submittedName>
        <fullName evidence="2">Uncharacterized protein</fullName>
    </submittedName>
</protein>
<gene>
    <name evidence="2" type="ORF">BOX37_24175</name>
</gene>
<evidence type="ECO:0000313" key="2">
    <source>
        <dbReference type="EMBL" id="APE36512.1"/>
    </source>
</evidence>
<evidence type="ECO:0000313" key="3">
    <source>
        <dbReference type="Proteomes" id="UP000183810"/>
    </source>
</evidence>
<dbReference type="KEGG" id="nsl:BOX37_24175"/>
<proteinExistence type="predicted"/>
<accession>A0A1J0VWQ8</accession>
<dbReference type="RefSeq" id="WP_071929695.1">
    <property type="nucleotide sequence ID" value="NZ_CP018082.1"/>
</dbReference>
<dbReference type="AlphaFoldDB" id="A0A1J0VWQ8"/>
<dbReference type="EMBL" id="CP018082">
    <property type="protein sequence ID" value="APE36512.1"/>
    <property type="molecule type" value="Genomic_DNA"/>
</dbReference>